<name>A0ABR2G1M2_9ROSI</name>
<keyword evidence="2" id="KW-1185">Reference proteome</keyword>
<reference evidence="1 2" key="1">
    <citation type="journal article" date="2024" name="G3 (Bethesda)">
        <title>Genome assembly of Hibiscus sabdariffa L. provides insights into metabolisms of medicinal natural products.</title>
        <authorList>
            <person name="Kim T."/>
        </authorList>
    </citation>
    <scope>NUCLEOTIDE SEQUENCE [LARGE SCALE GENOMIC DNA]</scope>
    <source>
        <strain evidence="1">TK-2024</strain>
        <tissue evidence="1">Old leaves</tissue>
    </source>
</reference>
<gene>
    <name evidence="1" type="ORF">V6N12_045024</name>
</gene>
<sequence>MLDDVIVTPVPLDNLPWQPNALIATLVPLTDPQQDVSPHLQQQTVSPDLLQQDVSPNLLHHHPLPYRVRDRIQGTLVLYLSVLLHVTLYL</sequence>
<dbReference type="Proteomes" id="UP001472677">
    <property type="component" value="Unassembled WGS sequence"/>
</dbReference>
<dbReference type="EMBL" id="JBBPBM010000003">
    <property type="protein sequence ID" value="KAK8592931.1"/>
    <property type="molecule type" value="Genomic_DNA"/>
</dbReference>
<accession>A0ABR2G1M2</accession>
<comment type="caution">
    <text evidence="1">The sequence shown here is derived from an EMBL/GenBank/DDBJ whole genome shotgun (WGS) entry which is preliminary data.</text>
</comment>
<organism evidence="1 2">
    <name type="scientific">Hibiscus sabdariffa</name>
    <name type="common">roselle</name>
    <dbReference type="NCBI Taxonomy" id="183260"/>
    <lineage>
        <taxon>Eukaryota</taxon>
        <taxon>Viridiplantae</taxon>
        <taxon>Streptophyta</taxon>
        <taxon>Embryophyta</taxon>
        <taxon>Tracheophyta</taxon>
        <taxon>Spermatophyta</taxon>
        <taxon>Magnoliopsida</taxon>
        <taxon>eudicotyledons</taxon>
        <taxon>Gunneridae</taxon>
        <taxon>Pentapetalae</taxon>
        <taxon>rosids</taxon>
        <taxon>malvids</taxon>
        <taxon>Malvales</taxon>
        <taxon>Malvaceae</taxon>
        <taxon>Malvoideae</taxon>
        <taxon>Hibiscus</taxon>
    </lineage>
</organism>
<protein>
    <submittedName>
        <fullName evidence="1">Uncharacterized protein</fullName>
    </submittedName>
</protein>
<proteinExistence type="predicted"/>
<evidence type="ECO:0000313" key="1">
    <source>
        <dbReference type="EMBL" id="KAK8592931.1"/>
    </source>
</evidence>
<evidence type="ECO:0000313" key="2">
    <source>
        <dbReference type="Proteomes" id="UP001472677"/>
    </source>
</evidence>